<evidence type="ECO:0000313" key="2">
    <source>
        <dbReference type="EMBL" id="PIO27597.1"/>
    </source>
</evidence>
<dbReference type="EMBL" id="KV942717">
    <property type="protein sequence ID" value="PIO27597.1"/>
    <property type="molecule type" value="Genomic_DNA"/>
</dbReference>
<evidence type="ECO:0000256" key="1">
    <source>
        <dbReference type="SAM" id="MobiDB-lite"/>
    </source>
</evidence>
<keyword evidence="3" id="KW-1185">Reference proteome</keyword>
<proteinExistence type="predicted"/>
<evidence type="ECO:0000313" key="3">
    <source>
        <dbReference type="Proteomes" id="UP000228934"/>
    </source>
</evidence>
<dbReference type="AlphaFoldDB" id="A0A2G9RI94"/>
<accession>A0A2G9RI94</accession>
<dbReference type="Gene3D" id="1.10.510.10">
    <property type="entry name" value="Transferase(Phosphotransferase) domain 1"/>
    <property type="match status" value="1"/>
</dbReference>
<feature type="region of interest" description="Disordered" evidence="1">
    <location>
        <begin position="97"/>
        <end position="121"/>
    </location>
</feature>
<dbReference type="OrthoDB" id="4062651at2759"/>
<gene>
    <name evidence="2" type="ORF">AB205_0051120</name>
</gene>
<protein>
    <submittedName>
        <fullName evidence="2">Uncharacterized protein</fullName>
    </submittedName>
</protein>
<reference evidence="3" key="1">
    <citation type="journal article" date="2017" name="Nat. Commun.">
        <title>The North American bullfrog draft genome provides insight into hormonal regulation of long noncoding RNA.</title>
        <authorList>
            <person name="Hammond S.A."/>
            <person name="Warren R.L."/>
            <person name="Vandervalk B.P."/>
            <person name="Kucuk E."/>
            <person name="Khan H."/>
            <person name="Gibb E.A."/>
            <person name="Pandoh P."/>
            <person name="Kirk H."/>
            <person name="Zhao Y."/>
            <person name="Jones M."/>
            <person name="Mungall A.J."/>
            <person name="Coope R."/>
            <person name="Pleasance S."/>
            <person name="Moore R.A."/>
            <person name="Holt R.A."/>
            <person name="Round J.M."/>
            <person name="Ohora S."/>
            <person name="Walle B.V."/>
            <person name="Veldhoen N."/>
            <person name="Helbing C.C."/>
            <person name="Birol I."/>
        </authorList>
    </citation>
    <scope>NUCLEOTIDE SEQUENCE [LARGE SCALE GENOMIC DNA]</scope>
</reference>
<name>A0A2G9RI94_AQUCT</name>
<organism evidence="2 3">
    <name type="scientific">Aquarana catesbeiana</name>
    <name type="common">American bullfrog</name>
    <name type="synonym">Rana catesbeiana</name>
    <dbReference type="NCBI Taxonomy" id="8400"/>
    <lineage>
        <taxon>Eukaryota</taxon>
        <taxon>Metazoa</taxon>
        <taxon>Chordata</taxon>
        <taxon>Craniata</taxon>
        <taxon>Vertebrata</taxon>
        <taxon>Euteleostomi</taxon>
        <taxon>Amphibia</taxon>
        <taxon>Batrachia</taxon>
        <taxon>Anura</taxon>
        <taxon>Neobatrachia</taxon>
        <taxon>Ranoidea</taxon>
        <taxon>Ranidae</taxon>
        <taxon>Aquarana</taxon>
    </lineage>
</organism>
<dbReference type="Proteomes" id="UP000228934">
    <property type="component" value="Unassembled WGS sequence"/>
</dbReference>
<sequence length="197" mass="22018">MVPEAKELMIRCWDHNAENRPDFHDCSECTSVMYEAYQKEVRSAVQSVEDRLLNTGSSDQQDEPELDDINRNMDEFLEAPENGGKGPKFQQLDLKAVGEDPKPPTTLETAGETNKDKISSSSGCTMDTFVEVLKNSGGYKKFIGQLNNEGVLSEEDKQKLNSSQNLKDFSDAAKVFGEKLTQNPEHMLPVLKSILNL</sequence>